<dbReference type="STRING" id="234267.Acid_0837"/>
<protein>
    <submittedName>
        <fullName evidence="14">Formate dehydrogenase alpha subunit</fullName>
        <ecNumber evidence="14">1.2.1.2</ecNumber>
    </submittedName>
</protein>
<keyword evidence="6" id="KW-0732">Signal</keyword>
<dbReference type="EMBL" id="CP000473">
    <property type="protein sequence ID" value="ABJ81836.1"/>
    <property type="molecule type" value="Genomic_DNA"/>
</dbReference>
<evidence type="ECO:0000256" key="5">
    <source>
        <dbReference type="ARBA" id="ARBA00022723"/>
    </source>
</evidence>
<evidence type="ECO:0000259" key="13">
    <source>
        <dbReference type="Pfam" id="PF01568"/>
    </source>
</evidence>
<dbReference type="SUPFAM" id="SSF50692">
    <property type="entry name" value="ADC-like"/>
    <property type="match status" value="1"/>
</dbReference>
<evidence type="ECO:0000256" key="9">
    <source>
        <dbReference type="ARBA" id="ARBA00023002"/>
    </source>
</evidence>
<evidence type="ECO:0000313" key="14">
    <source>
        <dbReference type="EMBL" id="ABJ81836.1"/>
    </source>
</evidence>
<dbReference type="AlphaFoldDB" id="Q02AT0"/>
<comment type="cofactor">
    <cofactor evidence="1">
        <name>[4Fe-4S] cluster</name>
        <dbReference type="ChEBI" id="CHEBI:49883"/>
    </cofactor>
</comment>
<dbReference type="GO" id="GO:0043546">
    <property type="term" value="F:molybdopterin cofactor binding"/>
    <property type="evidence" value="ECO:0007669"/>
    <property type="project" value="InterPro"/>
</dbReference>
<dbReference type="PANTHER" id="PTHR43598">
    <property type="entry name" value="TUNGSTEN-CONTAINING FORMYLMETHANOFURAN DEHYDROGENASE 2 SUBUNIT B"/>
    <property type="match status" value="1"/>
</dbReference>
<dbReference type="Gene3D" id="2.40.40.20">
    <property type="match status" value="1"/>
</dbReference>
<gene>
    <name evidence="14" type="ordered locus">Acid_0837</name>
</gene>
<evidence type="ECO:0000256" key="3">
    <source>
        <dbReference type="ARBA" id="ARBA00010312"/>
    </source>
</evidence>
<evidence type="ECO:0000256" key="6">
    <source>
        <dbReference type="ARBA" id="ARBA00022729"/>
    </source>
</evidence>
<keyword evidence="8" id="KW-0712">Selenocysteine</keyword>
<evidence type="ECO:0000256" key="8">
    <source>
        <dbReference type="ARBA" id="ARBA00022933"/>
    </source>
</evidence>
<keyword evidence="5" id="KW-0479">Metal-binding</keyword>
<dbReference type="HOGENOM" id="CLU_000422_1_2_0"/>
<evidence type="ECO:0000259" key="12">
    <source>
        <dbReference type="Pfam" id="PF00384"/>
    </source>
</evidence>
<feature type="domain" description="Molybdopterin dinucleotide-binding" evidence="13">
    <location>
        <begin position="699"/>
        <end position="820"/>
    </location>
</feature>
<feature type="domain" description="Molybdopterin oxidoreductase" evidence="12">
    <location>
        <begin position="10"/>
        <end position="394"/>
    </location>
</feature>
<evidence type="ECO:0000256" key="10">
    <source>
        <dbReference type="ARBA" id="ARBA00023004"/>
    </source>
</evidence>
<dbReference type="GO" id="GO:0030151">
    <property type="term" value="F:molybdenum ion binding"/>
    <property type="evidence" value="ECO:0007669"/>
    <property type="project" value="TreeGrafter"/>
</dbReference>
<organism evidence="14">
    <name type="scientific">Solibacter usitatus (strain Ellin6076)</name>
    <dbReference type="NCBI Taxonomy" id="234267"/>
    <lineage>
        <taxon>Bacteria</taxon>
        <taxon>Pseudomonadati</taxon>
        <taxon>Acidobacteriota</taxon>
        <taxon>Terriglobia</taxon>
        <taxon>Bryobacterales</taxon>
        <taxon>Solibacteraceae</taxon>
        <taxon>Candidatus Solibacter</taxon>
    </lineage>
</organism>
<dbReference type="InterPro" id="IPR006657">
    <property type="entry name" value="MoPterin_dinucl-bd_dom"/>
</dbReference>
<evidence type="ECO:0000256" key="4">
    <source>
        <dbReference type="ARBA" id="ARBA00022485"/>
    </source>
</evidence>
<comment type="subcellular location">
    <subcellularLocation>
        <location evidence="2">Periplasm</location>
    </subcellularLocation>
</comment>
<sequence length="832" mass="92606">MGPTFGRGAMTNGWIDIKNTDMMLIMGGNPAENHPCGFKWAIEAKRNRNAKMIVVDPRLTRTASTADIFVQIRAGSDIACLGGLIHYAIENGRIAHDYLLHYTNAAFLIKEGFQLPEDGLFSGFDHKTATYDRSTWDYEESKPGEAANDLSLEHPRSVFQLLKRHYSRYTPEMVERITGIPKEQFLKAAELFTSIRKDGDMKKAATIIYAVGWTHHSFGTQIIRTAAILQLLLGNIGRAGGGINALRGHSNIQGATDMAGIFDLLPGYLKMPAAADANFKAYTDRITPKAAKPGAWDSMNYWSNTPKFAVSLLKALYGDAATKQNDWAFDYLPKLERKHSWTEIWDDMYRGTIKGMFAFGMNGVAIGPNSQKNIDALKKAEWLVVCEIYPDETSEFWKSPGITTGEMKNIPTTVYRLPGAGFAEKDGTFVNSARWLQWKNAALPPPGEAKLDQEILARIYLRVRELYQKEGGKFPAPILNATWNYTDPHNPSLSEIAREINGRAVADVTDAKLGQTIKAGQQLPGFGWLRDDGSTAAGNWLFCGSWTEAGPMMQRRGTDDPSGLGVYPNWAWSWPANRRVLYNRASCDPAGKPWDADRTQISWNEAQQKWTGIDVPDFKIDSPPKDHMGPFIMNAEGVGRIFAPLAAFADGPFPEHYEPVESTIENPLHPGQSKNPVARRFQSSADKFGTPAEGYNIVCTTFRLTEHYHYWTKNNPMNVQLVPEPFVEIPAELADEMGLRGGEHVKVTSARGHYIAKAMVTRRIKGMMIDGRKTYQIGIPIHWGYRGIAEDEGKTALTPANMLSPAAIDPNAYTPEFKGFLVKLEKAKLEKA</sequence>
<dbReference type="GO" id="GO:0051539">
    <property type="term" value="F:4 iron, 4 sulfur cluster binding"/>
    <property type="evidence" value="ECO:0007669"/>
    <property type="project" value="UniProtKB-KW"/>
</dbReference>
<dbReference type="eggNOG" id="COG0243">
    <property type="taxonomic scope" value="Bacteria"/>
</dbReference>
<dbReference type="SUPFAM" id="SSF53706">
    <property type="entry name" value="Formate dehydrogenase/DMSO reductase, domains 1-3"/>
    <property type="match status" value="1"/>
</dbReference>
<dbReference type="EC" id="1.2.1.2" evidence="14"/>
<dbReference type="GO" id="GO:0009061">
    <property type="term" value="P:anaerobic respiration"/>
    <property type="evidence" value="ECO:0007669"/>
    <property type="project" value="TreeGrafter"/>
</dbReference>
<dbReference type="PANTHER" id="PTHR43598:SF1">
    <property type="entry name" value="FORMATE DEHYDROGENASE-O MAJOR SUBUNIT"/>
    <property type="match status" value="1"/>
</dbReference>
<dbReference type="GO" id="GO:0047111">
    <property type="term" value="F:formate dehydrogenase (cytochrome-c-553) activity"/>
    <property type="evidence" value="ECO:0007669"/>
    <property type="project" value="InterPro"/>
</dbReference>
<proteinExistence type="inferred from homology"/>
<dbReference type="InterPro" id="IPR009010">
    <property type="entry name" value="Asp_de-COase-like_dom_sf"/>
</dbReference>
<keyword evidence="11" id="KW-0411">Iron-sulfur</keyword>
<evidence type="ECO:0000256" key="11">
    <source>
        <dbReference type="ARBA" id="ARBA00023014"/>
    </source>
</evidence>
<dbReference type="InterPro" id="IPR006443">
    <property type="entry name" value="Formate-DH-alph_fdnG"/>
</dbReference>
<dbReference type="Gene3D" id="3.40.228.10">
    <property type="entry name" value="Dimethylsulfoxide Reductase, domain 2"/>
    <property type="match status" value="2"/>
</dbReference>
<dbReference type="InterPro" id="IPR006656">
    <property type="entry name" value="Mopterin_OxRdtase"/>
</dbReference>
<dbReference type="Pfam" id="PF00384">
    <property type="entry name" value="Molybdopterin"/>
    <property type="match status" value="2"/>
</dbReference>
<dbReference type="FunFam" id="3.40.228.10:FF:000009">
    <property type="entry name" value="Formate dehydrogenase, alpha subunit, selenocysteine-containing"/>
    <property type="match status" value="1"/>
</dbReference>
<keyword evidence="10" id="KW-0408">Iron</keyword>
<keyword evidence="7" id="KW-0574">Periplasm</keyword>
<keyword evidence="9 14" id="KW-0560">Oxidoreductase</keyword>
<dbReference type="Pfam" id="PF01568">
    <property type="entry name" value="Molydop_binding"/>
    <property type="match status" value="1"/>
</dbReference>
<dbReference type="GO" id="GO:0042597">
    <property type="term" value="C:periplasmic space"/>
    <property type="evidence" value="ECO:0007669"/>
    <property type="project" value="UniProtKB-SubCell"/>
</dbReference>
<dbReference type="NCBIfam" id="TIGR01553">
    <property type="entry name" value="formate-DH-alph"/>
    <property type="match status" value="1"/>
</dbReference>
<reference evidence="14" key="1">
    <citation type="submission" date="2006-10" db="EMBL/GenBank/DDBJ databases">
        <title>Complete sequence of Solibacter usitatus Ellin6076.</title>
        <authorList>
            <consortium name="US DOE Joint Genome Institute"/>
            <person name="Copeland A."/>
            <person name="Lucas S."/>
            <person name="Lapidus A."/>
            <person name="Barry K."/>
            <person name="Detter J.C."/>
            <person name="Glavina del Rio T."/>
            <person name="Hammon N."/>
            <person name="Israni S."/>
            <person name="Dalin E."/>
            <person name="Tice H."/>
            <person name="Pitluck S."/>
            <person name="Thompson L.S."/>
            <person name="Brettin T."/>
            <person name="Bruce D."/>
            <person name="Han C."/>
            <person name="Tapia R."/>
            <person name="Gilna P."/>
            <person name="Schmutz J."/>
            <person name="Larimer F."/>
            <person name="Land M."/>
            <person name="Hauser L."/>
            <person name="Kyrpides N."/>
            <person name="Mikhailova N."/>
            <person name="Janssen P.H."/>
            <person name="Kuske C.R."/>
            <person name="Richardson P."/>
        </authorList>
    </citation>
    <scope>NUCLEOTIDE SEQUENCE</scope>
    <source>
        <strain evidence="14">Ellin6076</strain>
    </source>
</reference>
<dbReference type="KEGG" id="sus:Acid_0837"/>
<dbReference type="GO" id="GO:0009055">
    <property type="term" value="F:electron transfer activity"/>
    <property type="evidence" value="ECO:0007669"/>
    <property type="project" value="InterPro"/>
</dbReference>
<dbReference type="Gene3D" id="3.40.50.740">
    <property type="match status" value="1"/>
</dbReference>
<dbReference type="FunCoup" id="Q02AT0">
    <property type="interactions" value="337"/>
</dbReference>
<dbReference type="InParanoid" id="Q02AT0"/>
<name>Q02AT0_SOLUE</name>
<evidence type="ECO:0000256" key="7">
    <source>
        <dbReference type="ARBA" id="ARBA00022764"/>
    </source>
</evidence>
<evidence type="ECO:0000256" key="1">
    <source>
        <dbReference type="ARBA" id="ARBA00001966"/>
    </source>
</evidence>
<dbReference type="GO" id="GO:0008863">
    <property type="term" value="F:formate dehydrogenase (NAD+) activity"/>
    <property type="evidence" value="ECO:0007669"/>
    <property type="project" value="InterPro"/>
</dbReference>
<evidence type="ECO:0000256" key="2">
    <source>
        <dbReference type="ARBA" id="ARBA00004418"/>
    </source>
</evidence>
<comment type="similarity">
    <text evidence="3">Belongs to the prokaryotic molybdopterin-containing oxidoreductase family.</text>
</comment>
<accession>Q02AT0</accession>
<keyword evidence="4" id="KW-0004">4Fe-4S</keyword>
<feature type="domain" description="Molybdopterin oxidoreductase" evidence="12">
    <location>
        <begin position="416"/>
        <end position="459"/>
    </location>
</feature>
<dbReference type="eggNOG" id="COG3383">
    <property type="taxonomic scope" value="Bacteria"/>
</dbReference>